<dbReference type="AlphaFoldDB" id="A0CM95"/>
<evidence type="ECO:0000313" key="1">
    <source>
        <dbReference type="EMBL" id="CAK71912.1"/>
    </source>
</evidence>
<evidence type="ECO:0000313" key="2">
    <source>
        <dbReference type="Proteomes" id="UP000000600"/>
    </source>
</evidence>
<dbReference type="RefSeq" id="XP_001439309.1">
    <property type="nucleotide sequence ID" value="XM_001439272.1"/>
</dbReference>
<reference evidence="1 2" key="1">
    <citation type="journal article" date="2006" name="Nature">
        <title>Global trends of whole-genome duplications revealed by the ciliate Paramecium tetraurelia.</title>
        <authorList>
            <consortium name="Genoscope"/>
            <person name="Aury J.-M."/>
            <person name="Jaillon O."/>
            <person name="Duret L."/>
            <person name="Noel B."/>
            <person name="Jubin C."/>
            <person name="Porcel B.M."/>
            <person name="Segurens B."/>
            <person name="Daubin V."/>
            <person name="Anthouard V."/>
            <person name="Aiach N."/>
            <person name="Arnaiz O."/>
            <person name="Billaut A."/>
            <person name="Beisson J."/>
            <person name="Blanc I."/>
            <person name="Bouhouche K."/>
            <person name="Camara F."/>
            <person name="Duharcourt S."/>
            <person name="Guigo R."/>
            <person name="Gogendeau D."/>
            <person name="Katinka M."/>
            <person name="Keller A.-M."/>
            <person name="Kissmehl R."/>
            <person name="Klotz C."/>
            <person name="Koll F."/>
            <person name="Le Moue A."/>
            <person name="Lepere C."/>
            <person name="Malinsky S."/>
            <person name="Nowacki M."/>
            <person name="Nowak J.K."/>
            <person name="Plattner H."/>
            <person name="Poulain J."/>
            <person name="Ruiz F."/>
            <person name="Serrano V."/>
            <person name="Zagulski M."/>
            <person name="Dessen P."/>
            <person name="Betermier M."/>
            <person name="Weissenbach J."/>
            <person name="Scarpelli C."/>
            <person name="Schachter V."/>
            <person name="Sperling L."/>
            <person name="Meyer E."/>
            <person name="Cohen J."/>
            <person name="Wincker P."/>
        </authorList>
    </citation>
    <scope>NUCLEOTIDE SEQUENCE [LARGE SCALE GENOMIC DNA]</scope>
    <source>
        <strain evidence="1 2">Stock d4-2</strain>
    </source>
</reference>
<organism evidence="1 2">
    <name type="scientific">Paramecium tetraurelia</name>
    <dbReference type="NCBI Taxonomy" id="5888"/>
    <lineage>
        <taxon>Eukaryota</taxon>
        <taxon>Sar</taxon>
        <taxon>Alveolata</taxon>
        <taxon>Ciliophora</taxon>
        <taxon>Intramacronucleata</taxon>
        <taxon>Oligohymenophorea</taxon>
        <taxon>Peniculida</taxon>
        <taxon>Parameciidae</taxon>
        <taxon>Paramecium</taxon>
    </lineage>
</organism>
<dbReference type="InParanoid" id="A0CM95"/>
<name>A0CM95_PARTE</name>
<dbReference type="Proteomes" id="UP000000600">
    <property type="component" value="Unassembled WGS sequence"/>
</dbReference>
<sequence length="371" mass="43486">MITFQLTFGEFKLPTQKQEQNYILLNKLLNIKLLFLSNQKITLGKSNILWEWLKFIYPSILSSQKGTEHAKNQLIQQVYEQTKYDILPRIENFNIEGYSHENIQQLIKEMHDNIAITVNPYSFQGDSIQYNGKQLISNYLTKRKNKKELITIPITNQIIIQVVAKDEFIRREKYSFLFNQIIEDSSTKYWTFLIDKESVSSIKDDQIIMDLYEMTKDRLGYHVQFQSFVECYFNKLANGLEKATKKSISPKMCIDIGLQWDMLGKVIKHIASYIKFTENICFEMAEIDQRKSINIKLEGFDSIFKFGQAELLVANNIIVVKLNIAMITNGNYQQLLQTQNRSKLNNSEIKESVDIQQYLVSIFNEQQLSQL</sequence>
<proteinExistence type="predicted"/>
<dbReference type="EMBL" id="CT868108">
    <property type="protein sequence ID" value="CAK71912.1"/>
    <property type="molecule type" value="Genomic_DNA"/>
</dbReference>
<keyword evidence="2" id="KW-1185">Reference proteome</keyword>
<dbReference type="HOGENOM" id="CLU_746929_0_0_1"/>
<accession>A0CM95</accession>
<gene>
    <name evidence="1" type="ORF">GSPATT00008391001</name>
</gene>
<dbReference type="GeneID" id="5025094"/>
<dbReference type="KEGG" id="ptm:GSPATT00008391001"/>
<protein>
    <submittedName>
        <fullName evidence="1">Uncharacterized protein</fullName>
    </submittedName>
</protein>